<dbReference type="SUPFAM" id="SSF53756">
    <property type="entry name" value="UDP-Glycosyltransferase/glycogen phosphorylase"/>
    <property type="match status" value="1"/>
</dbReference>
<name>A0ABV7UCH2_9HYPH</name>
<protein>
    <submittedName>
        <fullName evidence="2">Glycosyltransferase family 4 protein</fullName>
        <ecNumber evidence="2">2.4.-.-</ecNumber>
    </submittedName>
</protein>
<dbReference type="EMBL" id="JBHRYC010000023">
    <property type="protein sequence ID" value="MFC3636213.1"/>
    <property type="molecule type" value="Genomic_DNA"/>
</dbReference>
<comment type="caution">
    <text evidence="2">The sequence shown here is derived from an EMBL/GenBank/DDBJ whole genome shotgun (WGS) entry which is preliminary data.</text>
</comment>
<evidence type="ECO:0000259" key="1">
    <source>
        <dbReference type="Pfam" id="PF00534"/>
    </source>
</evidence>
<keyword evidence="2" id="KW-0328">Glycosyltransferase</keyword>
<dbReference type="InterPro" id="IPR001296">
    <property type="entry name" value="Glyco_trans_1"/>
</dbReference>
<dbReference type="CDD" id="cd03801">
    <property type="entry name" value="GT4_PimA-like"/>
    <property type="match status" value="1"/>
</dbReference>
<gene>
    <name evidence="2" type="ORF">ACFONL_02275</name>
</gene>
<dbReference type="PANTHER" id="PTHR45947">
    <property type="entry name" value="SULFOQUINOVOSYL TRANSFERASE SQD2"/>
    <property type="match status" value="1"/>
</dbReference>
<accession>A0ABV7UCH2</accession>
<feature type="domain" description="Glycosyl transferase family 1" evidence="1">
    <location>
        <begin position="209"/>
        <end position="347"/>
    </location>
</feature>
<evidence type="ECO:0000313" key="3">
    <source>
        <dbReference type="Proteomes" id="UP001595704"/>
    </source>
</evidence>
<dbReference type="PANTHER" id="PTHR45947:SF3">
    <property type="entry name" value="SULFOQUINOVOSYL TRANSFERASE SQD2"/>
    <property type="match status" value="1"/>
</dbReference>
<keyword evidence="2" id="KW-0808">Transferase</keyword>
<dbReference type="Gene3D" id="3.40.50.2000">
    <property type="entry name" value="Glycogen Phosphorylase B"/>
    <property type="match status" value="2"/>
</dbReference>
<organism evidence="2 3">
    <name type="scientific">Camelimonas fluminis</name>
    <dbReference type="NCBI Taxonomy" id="1576911"/>
    <lineage>
        <taxon>Bacteria</taxon>
        <taxon>Pseudomonadati</taxon>
        <taxon>Pseudomonadota</taxon>
        <taxon>Alphaproteobacteria</taxon>
        <taxon>Hyphomicrobiales</taxon>
        <taxon>Chelatococcaceae</taxon>
        <taxon>Camelimonas</taxon>
    </lineage>
</organism>
<dbReference type="EC" id="2.4.-.-" evidence="2"/>
<sequence>MVRNAPVAFYAPMKPPDHPQPSGDRTMARNLLAALAAAGFAPQIAARLRSHDKTGDQDAQGAMRDAALREAGQLVARWTATPAPDRPRLWFTYHLYDRAPDWIGPAVAAALDIPYVVAEASLAPSRASGPWRMGHAATVAALRQARTVFVLNENDRPCLLEAAELAEADMAGKCRALPPFLTRLPAQPRLAPGPQAGPGAVRLLAVAMLRRGDKLASFHVLADSLTRIASQNWRLTIVGDGPARDDVAALFAQFGKRVILAGLASQEELDGVYAAHDLLVWPAINEAFGMALLEAQANGCPVLAGDAGGVSGVVRNHETGWLVAGRPQTTLAGRFAARLDDLLGQPELLRPAGAAGAAFVRQQRSLTSAAAILRDTLAPLLAERDAP</sequence>
<dbReference type="RefSeq" id="WP_191317676.1">
    <property type="nucleotide sequence ID" value="NZ_BNCG01000001.1"/>
</dbReference>
<evidence type="ECO:0000313" key="2">
    <source>
        <dbReference type="EMBL" id="MFC3636213.1"/>
    </source>
</evidence>
<reference evidence="3" key="1">
    <citation type="journal article" date="2019" name="Int. J. Syst. Evol. Microbiol.">
        <title>The Global Catalogue of Microorganisms (GCM) 10K type strain sequencing project: providing services to taxonomists for standard genome sequencing and annotation.</title>
        <authorList>
            <consortium name="The Broad Institute Genomics Platform"/>
            <consortium name="The Broad Institute Genome Sequencing Center for Infectious Disease"/>
            <person name="Wu L."/>
            <person name="Ma J."/>
        </authorList>
    </citation>
    <scope>NUCLEOTIDE SEQUENCE [LARGE SCALE GENOMIC DNA]</scope>
    <source>
        <strain evidence="3">KCTC 42282</strain>
    </source>
</reference>
<dbReference type="Pfam" id="PF00534">
    <property type="entry name" value="Glycos_transf_1"/>
    <property type="match status" value="1"/>
</dbReference>
<dbReference type="GO" id="GO:0016757">
    <property type="term" value="F:glycosyltransferase activity"/>
    <property type="evidence" value="ECO:0007669"/>
    <property type="project" value="UniProtKB-KW"/>
</dbReference>
<dbReference type="Proteomes" id="UP001595704">
    <property type="component" value="Unassembled WGS sequence"/>
</dbReference>
<proteinExistence type="predicted"/>
<dbReference type="InterPro" id="IPR050194">
    <property type="entry name" value="Glycosyltransferase_grp1"/>
</dbReference>
<keyword evidence="3" id="KW-1185">Reference proteome</keyword>